<evidence type="ECO:0000313" key="2">
    <source>
        <dbReference type="Proteomes" id="UP000203537"/>
    </source>
</evidence>
<dbReference type="EMBL" id="AJ632330">
    <property type="protein sequence ID" value="CAG18439.1"/>
    <property type="molecule type" value="Genomic_DNA"/>
</dbReference>
<name>Q5ZNU0_9VIRU</name>
<dbReference type="RefSeq" id="YP_184895.1">
    <property type="nucleotide sequence ID" value="NC_006659.1"/>
</dbReference>
<organism evidence="1 2">
    <name type="scientific">Bracoviriform congregatae</name>
    <dbReference type="NCBI Taxonomy" id="39640"/>
    <lineage>
        <taxon>Viruses</taxon>
        <taxon>Viruses incertae sedis</taxon>
        <taxon>Polydnaviriformidae</taxon>
        <taxon>Bracoviriform</taxon>
    </lineage>
</organism>
<proteinExistence type="predicted"/>
<protein>
    <submittedName>
        <fullName evidence="1">Uncharacterized protein</fullName>
    </submittedName>
</protein>
<reference evidence="1 2" key="1">
    <citation type="journal article" date="2004" name="Science">
        <title>Genome sequence of a polydnavirus: insights into symbiotic virus evolution.</title>
        <authorList>
            <person name="Espagne E."/>
            <person name="Dupuy C."/>
            <person name="Huguet E."/>
            <person name="Cattolico L."/>
            <person name="Provost B."/>
            <person name="Martins N."/>
            <person name="Poirie M."/>
            <person name="Periquet G."/>
            <person name="Drezen J.M."/>
        </authorList>
    </citation>
    <scope>NUCLEOTIDE SEQUENCE [LARGE SCALE GENOMIC DNA]</scope>
</reference>
<gene>
    <name evidence="1" type="ORF">CcBV_32.9</name>
</gene>
<sequence length="227" mass="26410">MMSMLFDKMLYEQEDFIYSAMNELYWDDEVYEMVEMGVSGCGWLSADDPVFWCIAPANLEEIVWLFRTAPTRQPYDESELPLTLLEIYPMEGFPYYVKLTKDIFVPSGCPLDCIDRLVLTLAEKIINENNRVNSILQVKDIPAKLVTLKNNDDFVFVFEQVSITETVGSYLYEIVIPKEEASIRRRTFSGNSFINESWPDYAISVFTKAKRISYYLMPLRLKEVTLS</sequence>
<accession>Q5ZNU0</accession>
<dbReference type="KEGG" id="vg:3238833"/>
<evidence type="ECO:0000313" key="1">
    <source>
        <dbReference type="EMBL" id="CAG18439.1"/>
    </source>
</evidence>
<dbReference type="GeneID" id="3238833"/>
<dbReference type="Proteomes" id="UP000203537">
    <property type="component" value="Genome"/>
</dbReference>